<feature type="binding site" evidence="15">
    <location>
        <position position="824"/>
    </location>
    <ligand>
        <name>Mo-molybdopterin</name>
        <dbReference type="ChEBI" id="CHEBI:71302"/>
    </ligand>
    <ligandPart>
        <name>Mo</name>
        <dbReference type="ChEBI" id="CHEBI:28685"/>
    </ligandPart>
</feature>
<feature type="binding site" evidence="14">
    <location>
        <position position="941"/>
    </location>
    <ligand>
        <name>substrate</name>
    </ligand>
</feature>
<dbReference type="InterPro" id="IPR046867">
    <property type="entry name" value="AldOxase/xan_DH_MoCoBD2"/>
</dbReference>
<dbReference type="Pfam" id="PF01799">
    <property type="entry name" value="Fer2_2"/>
    <property type="match status" value="1"/>
</dbReference>
<dbReference type="InterPro" id="IPR016169">
    <property type="entry name" value="FAD-bd_PCMH_sub2"/>
</dbReference>
<comment type="cofactor">
    <cofactor evidence="15">
        <name>[2Fe-2S] cluster</name>
        <dbReference type="ChEBI" id="CHEBI:190135"/>
    </cofactor>
    <text evidence="15">Binds 2 [2Fe-2S] clusters.</text>
</comment>
<dbReference type="InterPro" id="IPR006058">
    <property type="entry name" value="2Fe2S_fd_BS"/>
</dbReference>
<feature type="binding site" evidence="15">
    <location>
        <position position="69"/>
    </location>
    <ligand>
        <name>[2Fe-2S] cluster</name>
        <dbReference type="ChEBI" id="CHEBI:190135"/>
        <label>1</label>
    </ligand>
</feature>
<evidence type="ECO:0000256" key="3">
    <source>
        <dbReference type="ARBA" id="ARBA00022505"/>
    </source>
</evidence>
<dbReference type="PROSITE" id="PS00197">
    <property type="entry name" value="2FE2S_FER_1"/>
    <property type="match status" value="1"/>
</dbReference>
<dbReference type="Gene3D" id="3.30.365.10">
    <property type="entry name" value="Aldehyde oxidase/xanthine dehydrogenase, molybdopterin binding domain"/>
    <property type="match status" value="4"/>
</dbReference>
<evidence type="ECO:0000256" key="2">
    <source>
        <dbReference type="ARBA" id="ARBA00006849"/>
    </source>
</evidence>
<feature type="binding site" evidence="14">
    <location>
        <position position="451"/>
    </location>
    <ligand>
        <name>FAD</name>
        <dbReference type="ChEBI" id="CHEBI:57692"/>
    </ligand>
</feature>
<dbReference type="EMBL" id="GG678140">
    <property type="protein sequence ID" value="EER09642.1"/>
    <property type="molecule type" value="Genomic_DNA"/>
</dbReference>
<gene>
    <name evidence="18" type="ORF">Pmar_PMAR008781</name>
</gene>
<dbReference type="Gene3D" id="3.90.1170.50">
    <property type="entry name" value="Aldehyde oxidase/xanthine dehydrogenase, a/b hammerhead"/>
    <property type="match status" value="1"/>
</dbReference>
<dbReference type="SUPFAM" id="SSF55447">
    <property type="entry name" value="CO dehydrogenase flavoprotein C-terminal domain-like"/>
    <property type="match status" value="1"/>
</dbReference>
<dbReference type="RefSeq" id="XP_002777847.1">
    <property type="nucleotide sequence ID" value="XM_002777801.1"/>
</dbReference>
<dbReference type="Proteomes" id="UP000007800">
    <property type="component" value="Unassembled WGS sequence"/>
</dbReference>
<evidence type="ECO:0000256" key="14">
    <source>
        <dbReference type="PIRSR" id="PIRSR000127-2"/>
    </source>
</evidence>
<dbReference type="InterPro" id="IPR036318">
    <property type="entry name" value="FAD-bd_PCMH-like_sf"/>
</dbReference>
<feature type="binding site" evidence="15">
    <location>
        <position position="64"/>
    </location>
    <ligand>
        <name>[2Fe-2S] cluster</name>
        <dbReference type="ChEBI" id="CHEBI:190135"/>
        <label>1</label>
    </ligand>
</feature>
<dbReference type="InterPro" id="IPR036683">
    <property type="entry name" value="CO_DH_flav_C_dom_sf"/>
</dbReference>
<feature type="binding site" evidence="15">
    <location>
        <position position="137"/>
    </location>
    <ligand>
        <name>[2Fe-2S] cluster</name>
        <dbReference type="ChEBI" id="CHEBI:190135"/>
        <label>2</label>
    </ligand>
</feature>
<evidence type="ECO:0000259" key="16">
    <source>
        <dbReference type="PROSITE" id="PS51085"/>
    </source>
</evidence>
<evidence type="ECO:0000256" key="13">
    <source>
        <dbReference type="PIRSR" id="PIRSR000127-1"/>
    </source>
</evidence>
<dbReference type="InterPro" id="IPR016166">
    <property type="entry name" value="FAD-bd_PCMH"/>
</dbReference>
<keyword evidence="4" id="KW-0285">Flavoprotein</keyword>
<dbReference type="Gene3D" id="3.10.20.30">
    <property type="match status" value="1"/>
</dbReference>
<dbReference type="GO" id="GO:0051537">
    <property type="term" value="F:2 iron, 2 sulfur cluster binding"/>
    <property type="evidence" value="ECO:0007669"/>
    <property type="project" value="UniProtKB-KW"/>
</dbReference>
<evidence type="ECO:0000256" key="8">
    <source>
        <dbReference type="ARBA" id="ARBA00023002"/>
    </source>
</evidence>
<dbReference type="InterPro" id="IPR036010">
    <property type="entry name" value="2Fe-2S_ferredoxin-like_sf"/>
</dbReference>
<feature type="binding site" evidence="15">
    <location>
        <position position="94"/>
    </location>
    <ligand>
        <name>[2Fe-2S] cluster</name>
        <dbReference type="ChEBI" id="CHEBI:190135"/>
        <label>1</label>
    </ligand>
</feature>
<name>C5L100_PERM5</name>
<keyword evidence="5 15" id="KW-0001">2Fe-2S</keyword>
<evidence type="ECO:0000256" key="6">
    <source>
        <dbReference type="ARBA" id="ARBA00022723"/>
    </source>
</evidence>
<dbReference type="Gene3D" id="3.30.465.10">
    <property type="match status" value="1"/>
</dbReference>
<feature type="domain" description="FAD-binding PCMH-type" evidence="17">
    <location>
        <begin position="246"/>
        <end position="486"/>
    </location>
</feature>
<dbReference type="PANTHER" id="PTHR11908:SF132">
    <property type="entry name" value="ALDEHYDE OXIDASE 1-RELATED"/>
    <property type="match status" value="1"/>
</dbReference>
<feature type="binding site" evidence="14">
    <location>
        <position position="907"/>
    </location>
    <ligand>
        <name>substrate</name>
    </ligand>
</feature>
<dbReference type="GO" id="GO:0016491">
    <property type="term" value="F:oxidoreductase activity"/>
    <property type="evidence" value="ECO:0007669"/>
    <property type="project" value="UniProtKB-KW"/>
</dbReference>
<protein>
    <submittedName>
        <fullName evidence="18">Aldehyde oxidase, putative</fullName>
    </submittedName>
</protein>
<dbReference type="GeneID" id="9052565"/>
<dbReference type="Pfam" id="PF00111">
    <property type="entry name" value="Fer2"/>
    <property type="match status" value="1"/>
</dbReference>
<feature type="binding site" evidence="14">
    <location>
        <position position="384"/>
    </location>
    <ligand>
        <name>FAD</name>
        <dbReference type="ChEBI" id="CHEBI:57692"/>
    </ligand>
</feature>
<dbReference type="InterPro" id="IPR005107">
    <property type="entry name" value="CO_DH_flav_C"/>
</dbReference>
<evidence type="ECO:0000256" key="5">
    <source>
        <dbReference type="ARBA" id="ARBA00022714"/>
    </source>
</evidence>
<feature type="binding site" evidence="15">
    <location>
        <position position="72"/>
    </location>
    <ligand>
        <name>[2Fe-2S] cluster</name>
        <dbReference type="ChEBI" id="CHEBI:190135"/>
        <label>1</label>
    </ligand>
</feature>
<comment type="cofactor">
    <cofactor evidence="1 14">
        <name>FAD</name>
        <dbReference type="ChEBI" id="CHEBI:57692"/>
    </cofactor>
</comment>
<feature type="active site" description="Proton acceptor" evidence="13">
    <location>
        <position position="1295"/>
    </location>
</feature>
<dbReference type="InterPro" id="IPR000674">
    <property type="entry name" value="Ald_Oxase/Xan_DH_a/b"/>
</dbReference>
<dbReference type="InParanoid" id="C5L100"/>
<feature type="binding site" evidence="15">
    <location>
        <position position="793"/>
    </location>
    <ligand>
        <name>Mo-molybdopterin</name>
        <dbReference type="ChEBI" id="CHEBI:71302"/>
    </ligand>
    <ligandPart>
        <name>Mo</name>
        <dbReference type="ChEBI" id="CHEBI:28685"/>
    </ligandPart>
</feature>
<dbReference type="PROSITE" id="PS51387">
    <property type="entry name" value="FAD_PCMH"/>
    <property type="match status" value="1"/>
</dbReference>
<dbReference type="SMART" id="SM01092">
    <property type="entry name" value="CO_deh_flav_C"/>
    <property type="match status" value="1"/>
</dbReference>
<evidence type="ECO:0000256" key="1">
    <source>
        <dbReference type="ARBA" id="ARBA00001974"/>
    </source>
</evidence>
<dbReference type="PANTHER" id="PTHR11908">
    <property type="entry name" value="XANTHINE DEHYDROGENASE"/>
    <property type="match status" value="1"/>
</dbReference>
<dbReference type="SUPFAM" id="SSF56176">
    <property type="entry name" value="FAD-binding/transporter-associated domain-like"/>
    <property type="match status" value="1"/>
</dbReference>
<feature type="binding site" evidence="15">
    <location>
        <position position="134"/>
    </location>
    <ligand>
        <name>[2Fe-2S] cluster</name>
        <dbReference type="ChEBI" id="CHEBI:190135"/>
        <label>2</label>
    </ligand>
</feature>
<feature type="binding site" evidence="15">
    <location>
        <position position="939"/>
    </location>
    <ligand>
        <name>Mo-molybdopterin</name>
        <dbReference type="ChEBI" id="CHEBI:71302"/>
    </ligand>
    <ligandPart>
        <name>Mo</name>
        <dbReference type="ChEBI" id="CHEBI:28685"/>
    </ligandPart>
</feature>
<keyword evidence="11" id="KW-0520">NAD</keyword>
<dbReference type="FunFam" id="3.10.20.30:FF:000012">
    <property type="entry name" value="Xanthine dehydrogenase/oxidase"/>
    <property type="match status" value="1"/>
</dbReference>
<evidence type="ECO:0000259" key="17">
    <source>
        <dbReference type="PROSITE" id="PS51387"/>
    </source>
</evidence>
<dbReference type="FunFam" id="3.30.365.10:FF:000001">
    <property type="entry name" value="Xanthine dehydrogenase oxidase"/>
    <property type="match status" value="1"/>
</dbReference>
<keyword evidence="3 15" id="KW-0500">Molybdenum</keyword>
<feature type="binding site" evidence="14">
    <location>
        <position position="361"/>
    </location>
    <ligand>
        <name>FAD</name>
        <dbReference type="ChEBI" id="CHEBI:57692"/>
    </ligand>
</feature>
<sequence length="1361" mass="149680">MKRAAPHTKSGDAEKLIKYYEDRAIKELRFTVNGTPVHVQNIDPECTLLEWLRASGLCGAKLVCGEGGCGACTVSVFTTDIVTGKAVHRSVNSCLVSVCDMSGCEVTTIEGVKVTTTMLHPIQRSLVEAHGSQCGYCTPGMVMSIYAKWVDGKRQVRDIEESLDGNLCRCTGYRPILQGVYNLVESSQGDAEDTHRVNWEPDRLQRIGLVPGMDQTPQFDEHSEGIAKDKGLPGNPNRSIILRGYHLGHSCDYYRPTSLLEILTIITYVGNYRQVESNVITLWSGGQGRYELGEARAKRRSCYYRVCRVVNHFEGAHPRGGILRIRRVGIGMTILIRDATTIVFWSSWVSLRGVVAMLRLFASEHVRNLATLGGNIVTASPISDLNVIWVAAGATFRIAMLESGEVKYRDVNPFLPSQGMARMPVRLPRMIFFSHIVKIPDRLVFSFRVFKQSRRRQDDLAIVNVAIAARLVEGVISEARVALGGMAPTTIRGYRTERSLIGHRVGCIETTRRIMETASSEFTLAPATPGGMTKYRMAVARSLLYKFCMGLPAGSTEYGFVPVHKRGLQYYTPLGDRLDPVGKPVRGCADYFDDIACSQNELFLDFVLSTQSTGSVISMDFSACHEVKGFIGEVTHKDCNGVRSLGAIVHDEPLFAVSDAGSNVSHCGQILAVVVATDRYAARVAAAAVQVTYSEDRPSPIVSIEDAIRERSFHQLKFVGGGDYACIHTVLDLDLGSNIEEVIEFCRSRPDEYAVVSGRFKMAGQEHFYFETQGARAVPADGGTEIEVFSATQNPHETQMNIAEVLGIPFNRVVVRTKRIGGGFGGKETRACILAPYAALAAVKFNRPARFQMNRDVDMSTSGKRHSFLADYTIAVRRADKALIAADVDLYANGGYSLDLSECVLDRGMMHMTNACFVRNVRVTGRVAKTNIESNTAFRGFGGPQGQAVAEAMYGHAACELGITREELEEANWAHGPDGERSLTHYNHYLGNEVPSEDMWTKLMMDSEFHKRRTDVAEFNSRNQYVKRGIAAVPTRYGVSFASLHLNQATSLISLQQDGSVQVCHVGVEMGQGLNTKISQVVASELDIPVEAVHISEANTSRVANGVATAGSVGTDLNANAAVDACRQLKKAIEVSIACTMERHLRWIPGFQEYIDSSIVDPQTRLANAATKACIQVNTFNSCPFYYYAYGAAASEVEVDLLTGEARVLRVDILHDVGKSLNPAIDIGQIEGAFVQGYGLFCMEEPIYDHQGRLVTRGPGMYKIPSFDDIPCDFRVTLYDRTSGPTIRASKGVGEPPLFGAASVYYAIKEAIYASRGNRKHFELVCPVTPERIRLAIFLPETGDDDFSNEQPIEDKWHAFA</sequence>
<feature type="binding site" evidence="14">
    <location>
        <begin position="279"/>
        <end position="292"/>
    </location>
    <ligand>
        <name>FAD</name>
        <dbReference type="ChEBI" id="CHEBI:57692"/>
    </ligand>
</feature>
<keyword evidence="19" id="KW-1185">Reference proteome</keyword>
<evidence type="ECO:0000256" key="12">
    <source>
        <dbReference type="ARBA" id="ARBA00034078"/>
    </source>
</evidence>
<dbReference type="InterPro" id="IPR036856">
    <property type="entry name" value="Ald_Oxase/Xan_DH_a/b_sf"/>
</dbReference>
<evidence type="ECO:0000256" key="15">
    <source>
        <dbReference type="PIRSR" id="PIRSR000127-3"/>
    </source>
</evidence>
<feature type="binding site" evidence="15">
    <location>
        <position position="168"/>
    </location>
    <ligand>
        <name>[2Fe-2S] cluster</name>
        <dbReference type="ChEBI" id="CHEBI:190135"/>
        <label>2</label>
    </ligand>
</feature>
<dbReference type="GO" id="GO:0071949">
    <property type="term" value="F:FAD binding"/>
    <property type="evidence" value="ECO:0007669"/>
    <property type="project" value="InterPro"/>
</dbReference>
<dbReference type="Pfam" id="PF00941">
    <property type="entry name" value="FAD_binding_5"/>
    <property type="match status" value="1"/>
</dbReference>
<dbReference type="InterPro" id="IPR016208">
    <property type="entry name" value="Ald_Oxase/xanthine_DH-like"/>
</dbReference>
<feature type="binding site" evidence="15">
    <location>
        <position position="170"/>
    </location>
    <ligand>
        <name>[2Fe-2S] cluster</name>
        <dbReference type="ChEBI" id="CHEBI:190135"/>
        <label>2</label>
    </ligand>
</feature>
<dbReference type="SUPFAM" id="SSF54292">
    <property type="entry name" value="2Fe-2S ferredoxin-like"/>
    <property type="match status" value="1"/>
</dbReference>
<evidence type="ECO:0000256" key="9">
    <source>
        <dbReference type="ARBA" id="ARBA00023004"/>
    </source>
</evidence>
<reference evidence="18 19" key="1">
    <citation type="submission" date="2008-07" db="EMBL/GenBank/DDBJ databases">
        <authorList>
            <person name="El-Sayed N."/>
            <person name="Caler E."/>
            <person name="Inman J."/>
            <person name="Amedeo P."/>
            <person name="Hass B."/>
            <person name="Wortman J."/>
        </authorList>
    </citation>
    <scope>NUCLEOTIDE SEQUENCE [LARGE SCALE GENOMIC DNA]</scope>
    <source>
        <strain evidence="19">ATCC 50983 / TXsc</strain>
    </source>
</reference>
<dbReference type="InterPro" id="IPR001041">
    <property type="entry name" value="2Fe-2S_ferredoxin-type"/>
</dbReference>
<dbReference type="InterPro" id="IPR008274">
    <property type="entry name" value="AldOxase/xan_DH_MoCoBD1"/>
</dbReference>
<evidence type="ECO:0000256" key="4">
    <source>
        <dbReference type="ARBA" id="ARBA00022630"/>
    </source>
</evidence>
<comment type="similarity">
    <text evidence="2">Belongs to the xanthine dehydrogenase family.</text>
</comment>
<dbReference type="SUPFAM" id="SSF54665">
    <property type="entry name" value="CO dehydrogenase molybdoprotein N-domain-like"/>
    <property type="match status" value="1"/>
</dbReference>
<dbReference type="InterPro" id="IPR002888">
    <property type="entry name" value="2Fe-2S-bd"/>
</dbReference>
<feature type="binding site" evidence="14">
    <location>
        <position position="828"/>
    </location>
    <ligand>
        <name>substrate</name>
    </ligand>
</feature>
<dbReference type="InterPro" id="IPR037165">
    <property type="entry name" value="AldOxase/xan_DH_Mopterin-bd_sf"/>
</dbReference>
<keyword evidence="7 14" id="KW-0274">FAD</keyword>
<dbReference type="InterPro" id="IPR036884">
    <property type="entry name" value="2Fe-2S-bd_dom_sf"/>
</dbReference>
<dbReference type="Pfam" id="PF02738">
    <property type="entry name" value="MoCoBD_1"/>
    <property type="match status" value="1"/>
</dbReference>
<feature type="binding site" evidence="15">
    <location>
        <position position="1111"/>
    </location>
    <ligand>
        <name>Mo-molybdopterin</name>
        <dbReference type="ChEBI" id="CHEBI:71302"/>
    </ligand>
    <ligandPart>
        <name>Mo</name>
        <dbReference type="ChEBI" id="CHEBI:28685"/>
    </ligandPart>
</feature>
<dbReference type="PROSITE" id="PS51085">
    <property type="entry name" value="2FE2S_FER_2"/>
    <property type="match status" value="1"/>
</dbReference>
<keyword evidence="8" id="KW-0560">Oxidoreductase</keyword>
<dbReference type="CDD" id="cd00207">
    <property type="entry name" value="fer2"/>
    <property type="match status" value="1"/>
</dbReference>
<comment type="cofactor">
    <cofactor evidence="15">
        <name>Mo-molybdopterin</name>
        <dbReference type="ChEBI" id="CHEBI:71302"/>
    </cofactor>
    <text evidence="15">Binds 1 Mo-molybdopterin (Mo-MPT) cofactor per subunit.</text>
</comment>
<dbReference type="Gene3D" id="3.30.390.50">
    <property type="entry name" value="CO dehydrogenase flavoprotein, C-terminal domain"/>
    <property type="match status" value="1"/>
</dbReference>
<dbReference type="OrthoDB" id="8300278at2759"/>
<dbReference type="InterPro" id="IPR012675">
    <property type="entry name" value="Beta-grasp_dom_sf"/>
</dbReference>
<keyword evidence="6 15" id="KW-0479">Metal-binding</keyword>
<organism evidence="19">
    <name type="scientific">Perkinsus marinus (strain ATCC 50983 / TXsc)</name>
    <dbReference type="NCBI Taxonomy" id="423536"/>
    <lineage>
        <taxon>Eukaryota</taxon>
        <taxon>Sar</taxon>
        <taxon>Alveolata</taxon>
        <taxon>Perkinsozoa</taxon>
        <taxon>Perkinsea</taxon>
        <taxon>Perkinsida</taxon>
        <taxon>Perkinsidae</taxon>
        <taxon>Perkinsus</taxon>
    </lineage>
</organism>
<evidence type="ECO:0000256" key="7">
    <source>
        <dbReference type="ARBA" id="ARBA00022827"/>
    </source>
</evidence>
<dbReference type="InterPro" id="IPR002346">
    <property type="entry name" value="Mopterin_DH_FAD-bd"/>
</dbReference>
<evidence type="ECO:0000256" key="10">
    <source>
        <dbReference type="ARBA" id="ARBA00023014"/>
    </source>
</evidence>
<dbReference type="SUPFAM" id="SSF47741">
    <property type="entry name" value="CO dehydrogenase ISP C-domain like"/>
    <property type="match status" value="1"/>
</dbReference>
<dbReference type="Pfam" id="PF20256">
    <property type="entry name" value="MoCoBD_2"/>
    <property type="match status" value="1"/>
</dbReference>
<dbReference type="Pfam" id="PF01315">
    <property type="entry name" value="Ald_Xan_dh_C"/>
    <property type="match status" value="1"/>
</dbReference>
<keyword evidence="10 15" id="KW-0411">Iron-sulfur</keyword>
<proteinExistence type="inferred from homology"/>
<evidence type="ECO:0000313" key="18">
    <source>
        <dbReference type="EMBL" id="EER09642.1"/>
    </source>
</evidence>
<accession>C5L100</accession>
<feature type="domain" description="2Fe-2S ferredoxin-type" evidence="16">
    <location>
        <begin position="26"/>
        <end position="112"/>
    </location>
</feature>
<dbReference type="Gene3D" id="1.10.150.120">
    <property type="entry name" value="[2Fe-2S]-binding domain"/>
    <property type="match status" value="1"/>
</dbReference>
<dbReference type="Pfam" id="PF03450">
    <property type="entry name" value="CO_deh_flav_C"/>
    <property type="match status" value="1"/>
</dbReference>
<dbReference type="SUPFAM" id="SSF56003">
    <property type="entry name" value="Molybdenum cofactor-binding domain"/>
    <property type="match status" value="1"/>
</dbReference>
<dbReference type="GO" id="GO:0005506">
    <property type="term" value="F:iron ion binding"/>
    <property type="evidence" value="ECO:0007669"/>
    <property type="project" value="InterPro"/>
</dbReference>
<dbReference type="SMART" id="SM01008">
    <property type="entry name" value="Ald_Xan_dh_C"/>
    <property type="match status" value="1"/>
</dbReference>
<evidence type="ECO:0000256" key="11">
    <source>
        <dbReference type="ARBA" id="ARBA00023027"/>
    </source>
</evidence>
<dbReference type="OMA" id="QCRWKVG"/>
<comment type="cofactor">
    <cofactor evidence="12">
        <name>[2Fe-2S] cluster</name>
        <dbReference type="ChEBI" id="CHEBI:190135"/>
    </cofactor>
</comment>
<dbReference type="PIRSF" id="PIRSF000127">
    <property type="entry name" value="Xanthine_DH"/>
    <property type="match status" value="1"/>
</dbReference>
<evidence type="ECO:0000313" key="19">
    <source>
        <dbReference type="Proteomes" id="UP000007800"/>
    </source>
</evidence>
<keyword evidence="9 15" id="KW-0408">Iron</keyword>